<dbReference type="GO" id="GO:0034727">
    <property type="term" value="P:piecemeal microautophagy of the nucleus"/>
    <property type="evidence" value="ECO:0007669"/>
    <property type="project" value="TreeGrafter"/>
</dbReference>
<name>A0A8E0RLU7_9TREM</name>
<organism evidence="2 3">
    <name type="scientific">Fasciolopsis buskii</name>
    <dbReference type="NCBI Taxonomy" id="27845"/>
    <lineage>
        <taxon>Eukaryota</taxon>
        <taxon>Metazoa</taxon>
        <taxon>Spiralia</taxon>
        <taxon>Lophotrochozoa</taxon>
        <taxon>Platyhelminthes</taxon>
        <taxon>Trematoda</taxon>
        <taxon>Digenea</taxon>
        <taxon>Plagiorchiida</taxon>
        <taxon>Echinostomata</taxon>
        <taxon>Echinostomatoidea</taxon>
        <taxon>Fasciolidae</taxon>
        <taxon>Fasciolopsis</taxon>
    </lineage>
</organism>
<dbReference type="GO" id="GO:0061709">
    <property type="term" value="P:reticulophagy"/>
    <property type="evidence" value="ECO:0007669"/>
    <property type="project" value="TreeGrafter"/>
</dbReference>
<dbReference type="SUPFAM" id="SSF56112">
    <property type="entry name" value="Protein kinase-like (PK-like)"/>
    <property type="match status" value="1"/>
</dbReference>
<reference evidence="2" key="1">
    <citation type="submission" date="2019-05" db="EMBL/GenBank/DDBJ databases">
        <title>Annotation for the trematode Fasciolopsis buski.</title>
        <authorList>
            <person name="Choi Y.-J."/>
        </authorList>
    </citation>
    <scope>NUCLEOTIDE SEQUENCE</scope>
    <source>
        <strain evidence="2">HT</strain>
        <tissue evidence="2">Whole worm</tissue>
    </source>
</reference>
<dbReference type="PROSITE" id="PS00108">
    <property type="entry name" value="PROTEIN_KINASE_ST"/>
    <property type="match status" value="1"/>
</dbReference>
<dbReference type="InterPro" id="IPR008271">
    <property type="entry name" value="Ser/Thr_kinase_AS"/>
</dbReference>
<protein>
    <recommendedName>
        <fullName evidence="1">Protein kinase domain-containing protein</fullName>
    </recommendedName>
</protein>
<dbReference type="GO" id="GO:0034045">
    <property type="term" value="C:phagophore assembly site membrane"/>
    <property type="evidence" value="ECO:0007669"/>
    <property type="project" value="TreeGrafter"/>
</dbReference>
<dbReference type="GO" id="GO:0010508">
    <property type="term" value="P:positive regulation of autophagy"/>
    <property type="evidence" value="ECO:0007669"/>
    <property type="project" value="TreeGrafter"/>
</dbReference>
<evidence type="ECO:0000259" key="1">
    <source>
        <dbReference type="PROSITE" id="PS50011"/>
    </source>
</evidence>
<feature type="domain" description="Protein kinase" evidence="1">
    <location>
        <begin position="1"/>
        <end position="262"/>
    </location>
</feature>
<dbReference type="GO" id="GO:0005524">
    <property type="term" value="F:ATP binding"/>
    <property type="evidence" value="ECO:0007669"/>
    <property type="project" value="InterPro"/>
</dbReference>
<dbReference type="GO" id="GO:0004674">
    <property type="term" value="F:protein serine/threonine kinase activity"/>
    <property type="evidence" value="ECO:0007669"/>
    <property type="project" value="InterPro"/>
</dbReference>
<dbReference type="PANTHER" id="PTHR24348:SF73">
    <property type="entry name" value="SI:CH211-63O20.7"/>
    <property type="match status" value="1"/>
</dbReference>
<dbReference type="InterPro" id="IPR011009">
    <property type="entry name" value="Kinase-like_dom_sf"/>
</dbReference>
<dbReference type="Pfam" id="PF00069">
    <property type="entry name" value="Pkinase"/>
    <property type="match status" value="1"/>
</dbReference>
<dbReference type="EMBL" id="LUCM01011631">
    <property type="protein sequence ID" value="KAA0183667.1"/>
    <property type="molecule type" value="Genomic_DNA"/>
</dbReference>
<dbReference type="GO" id="GO:0000422">
    <property type="term" value="P:autophagy of mitochondrion"/>
    <property type="evidence" value="ECO:0007669"/>
    <property type="project" value="TreeGrafter"/>
</dbReference>
<dbReference type="PROSITE" id="PS50011">
    <property type="entry name" value="PROTEIN_KINASE_DOM"/>
    <property type="match status" value="1"/>
</dbReference>
<dbReference type="GO" id="GO:0042594">
    <property type="term" value="P:response to starvation"/>
    <property type="evidence" value="ECO:0007669"/>
    <property type="project" value="TreeGrafter"/>
</dbReference>
<comment type="caution">
    <text evidence="2">The sequence shown here is derived from an EMBL/GenBank/DDBJ whole genome shotgun (WGS) entry which is preliminary data.</text>
</comment>
<gene>
    <name evidence="2" type="ORF">FBUS_06041</name>
</gene>
<dbReference type="SMART" id="SM00220">
    <property type="entry name" value="S_TKc"/>
    <property type="match status" value="1"/>
</dbReference>
<dbReference type="GO" id="GO:0005829">
    <property type="term" value="C:cytosol"/>
    <property type="evidence" value="ECO:0007669"/>
    <property type="project" value="TreeGrafter"/>
</dbReference>
<dbReference type="GO" id="GO:0005776">
    <property type="term" value="C:autophagosome"/>
    <property type="evidence" value="ECO:0007669"/>
    <property type="project" value="TreeGrafter"/>
</dbReference>
<accession>A0A8E0RLU7</accession>
<dbReference type="AlphaFoldDB" id="A0A8E0RLU7"/>
<dbReference type="Proteomes" id="UP000728185">
    <property type="component" value="Unassembled WGS sequence"/>
</dbReference>
<dbReference type="OrthoDB" id="10057425at2759"/>
<evidence type="ECO:0000313" key="3">
    <source>
        <dbReference type="Proteomes" id="UP000728185"/>
    </source>
</evidence>
<dbReference type="InterPro" id="IPR000719">
    <property type="entry name" value="Prot_kinase_dom"/>
</dbReference>
<dbReference type="Gene3D" id="1.10.510.10">
    <property type="entry name" value="Transferase(Phosphotransferase) domain 1"/>
    <property type="match status" value="1"/>
</dbReference>
<dbReference type="PANTHER" id="PTHR24348">
    <property type="entry name" value="SERINE/THREONINE-PROTEIN KINASE UNC-51-RELATED"/>
    <property type="match status" value="1"/>
</dbReference>
<dbReference type="GO" id="GO:0048675">
    <property type="term" value="P:axon extension"/>
    <property type="evidence" value="ECO:0007669"/>
    <property type="project" value="TreeGrafter"/>
</dbReference>
<keyword evidence="3" id="KW-1185">Reference proteome</keyword>
<proteinExistence type="predicted"/>
<dbReference type="GO" id="GO:0000045">
    <property type="term" value="P:autophagosome assembly"/>
    <property type="evidence" value="ECO:0007669"/>
    <property type="project" value="TreeGrafter"/>
</dbReference>
<evidence type="ECO:0000313" key="2">
    <source>
        <dbReference type="EMBL" id="KAA0183667.1"/>
    </source>
</evidence>
<sequence length="262" mass="30197">MLLQNTKWNHASSTASDSAVISKDYPSSFPFSFHQKDFNYTQLCLQNLLSGINFNLVRANPGSINPLGLKYNESLYWFVLEFCNGGDLEEYLLANNRPRKLDETAIRILLRQLSSALYAMHRLHITHRDLKPANILLSYDTSLNENELRFTDYTLKIGDNWFFQAPEVIHKMRYGNKVDVWSLGALTYECYFGERFIPKTVTSGAQIMAYFLDKNGPRNRPRELSTSFSFTFGAETSSTDEETPSRFHWYPGNSNAIFHQLV</sequence>
<dbReference type="InterPro" id="IPR045269">
    <property type="entry name" value="Atg1-like"/>
</dbReference>